<keyword evidence="3" id="KW-1185">Reference proteome</keyword>
<name>A0ABR0MPA7_GOSAR</name>
<dbReference type="Proteomes" id="UP001358586">
    <property type="component" value="Chromosome 12"/>
</dbReference>
<protein>
    <submittedName>
        <fullName evidence="2">Uncharacterized protein</fullName>
    </submittedName>
</protein>
<organism evidence="2 3">
    <name type="scientific">Gossypium arboreum</name>
    <name type="common">Tree cotton</name>
    <name type="synonym">Gossypium nanking</name>
    <dbReference type="NCBI Taxonomy" id="29729"/>
    <lineage>
        <taxon>Eukaryota</taxon>
        <taxon>Viridiplantae</taxon>
        <taxon>Streptophyta</taxon>
        <taxon>Embryophyta</taxon>
        <taxon>Tracheophyta</taxon>
        <taxon>Spermatophyta</taxon>
        <taxon>Magnoliopsida</taxon>
        <taxon>eudicotyledons</taxon>
        <taxon>Gunneridae</taxon>
        <taxon>Pentapetalae</taxon>
        <taxon>rosids</taxon>
        <taxon>malvids</taxon>
        <taxon>Malvales</taxon>
        <taxon>Malvaceae</taxon>
        <taxon>Malvoideae</taxon>
        <taxon>Gossypium</taxon>
    </lineage>
</organism>
<evidence type="ECO:0000256" key="1">
    <source>
        <dbReference type="SAM" id="MobiDB-lite"/>
    </source>
</evidence>
<evidence type="ECO:0000313" key="3">
    <source>
        <dbReference type="Proteomes" id="UP001358586"/>
    </source>
</evidence>
<gene>
    <name evidence="2" type="ORF">PVK06_043600</name>
</gene>
<proteinExistence type="predicted"/>
<feature type="compositionally biased region" description="Gly residues" evidence="1">
    <location>
        <begin position="83"/>
        <end position="97"/>
    </location>
</feature>
<feature type="region of interest" description="Disordered" evidence="1">
    <location>
        <begin position="37"/>
        <end position="97"/>
    </location>
</feature>
<evidence type="ECO:0000313" key="2">
    <source>
        <dbReference type="EMBL" id="KAK5775680.1"/>
    </source>
</evidence>
<comment type="caution">
    <text evidence="2">The sequence shown here is derived from an EMBL/GenBank/DDBJ whole genome shotgun (WGS) entry which is preliminary data.</text>
</comment>
<dbReference type="EMBL" id="JARKNE010000012">
    <property type="protein sequence ID" value="KAK5775680.1"/>
    <property type="molecule type" value="Genomic_DNA"/>
</dbReference>
<sequence>MYTSRISTTVDLTNDTTRAAKKVAARAVAPKKTPLVEAAEGGGPWSAVGSEAGVDAPFGVGAGGEEIEGEGEEVVGEGDGEVVGDGVGTVEGAGDGVCDGVGEGVGVAAGGGEEVGGAEGEAAGGELGA</sequence>
<accession>A0ABR0MPA7</accession>
<feature type="compositionally biased region" description="Acidic residues" evidence="1">
    <location>
        <begin position="65"/>
        <end position="82"/>
    </location>
</feature>
<reference evidence="2 3" key="1">
    <citation type="submission" date="2023-03" db="EMBL/GenBank/DDBJ databases">
        <title>WGS of Gossypium arboreum.</title>
        <authorList>
            <person name="Yu D."/>
        </authorList>
    </citation>
    <scope>NUCLEOTIDE SEQUENCE [LARGE SCALE GENOMIC DNA]</scope>
    <source>
        <tissue evidence="2">Leaf</tissue>
    </source>
</reference>
<feature type="region of interest" description="Disordered" evidence="1">
    <location>
        <begin position="109"/>
        <end position="129"/>
    </location>
</feature>